<accession>A0A6J5R4J5</accession>
<dbReference type="EMBL" id="LR797129">
    <property type="protein sequence ID" value="CAB4188548.1"/>
    <property type="molecule type" value="Genomic_DNA"/>
</dbReference>
<protein>
    <submittedName>
        <fullName evidence="1">Uncharacterized protein</fullName>
    </submittedName>
</protein>
<gene>
    <name evidence="1" type="ORF">UFOVP1175_35</name>
</gene>
<sequence>MTRKFEYSFSSVEMTVEVTFSYNTYQNWLDDNHAETFIDDVEIMRVMCGEWDVTASLNESAPAKIQEELENACAEFAANN</sequence>
<reference evidence="1" key="1">
    <citation type="submission" date="2020-05" db="EMBL/GenBank/DDBJ databases">
        <authorList>
            <person name="Chiriac C."/>
            <person name="Salcher M."/>
            <person name="Ghai R."/>
            <person name="Kavagutti S V."/>
        </authorList>
    </citation>
    <scope>NUCLEOTIDE SEQUENCE</scope>
</reference>
<evidence type="ECO:0000313" key="1">
    <source>
        <dbReference type="EMBL" id="CAB4188548.1"/>
    </source>
</evidence>
<name>A0A6J5R4J5_9CAUD</name>
<proteinExistence type="predicted"/>
<organism evidence="1">
    <name type="scientific">uncultured Caudovirales phage</name>
    <dbReference type="NCBI Taxonomy" id="2100421"/>
    <lineage>
        <taxon>Viruses</taxon>
        <taxon>Duplodnaviria</taxon>
        <taxon>Heunggongvirae</taxon>
        <taxon>Uroviricota</taxon>
        <taxon>Caudoviricetes</taxon>
        <taxon>Peduoviridae</taxon>
        <taxon>Maltschvirus</taxon>
        <taxon>Maltschvirus maltsch</taxon>
    </lineage>
</organism>